<gene>
    <name evidence="1" type="ORF">PLOB_00017520</name>
</gene>
<dbReference type="EMBL" id="CALNXK010000209">
    <property type="protein sequence ID" value="CAH3176161.1"/>
    <property type="molecule type" value="Genomic_DNA"/>
</dbReference>
<name>A0ABN8RAD4_9CNID</name>
<protein>
    <submittedName>
        <fullName evidence="1">Uncharacterized protein</fullName>
    </submittedName>
</protein>
<feature type="non-terminal residue" evidence="1">
    <location>
        <position position="120"/>
    </location>
</feature>
<organism evidence="1 2">
    <name type="scientific">Porites lobata</name>
    <dbReference type="NCBI Taxonomy" id="104759"/>
    <lineage>
        <taxon>Eukaryota</taxon>
        <taxon>Metazoa</taxon>
        <taxon>Cnidaria</taxon>
        <taxon>Anthozoa</taxon>
        <taxon>Hexacorallia</taxon>
        <taxon>Scleractinia</taxon>
        <taxon>Fungiina</taxon>
        <taxon>Poritidae</taxon>
        <taxon>Porites</taxon>
    </lineage>
</organism>
<reference evidence="1 2" key="1">
    <citation type="submission" date="2022-05" db="EMBL/GenBank/DDBJ databases">
        <authorList>
            <consortium name="Genoscope - CEA"/>
            <person name="William W."/>
        </authorList>
    </citation>
    <scope>NUCLEOTIDE SEQUENCE [LARGE SCALE GENOMIC DNA]</scope>
</reference>
<evidence type="ECO:0000313" key="2">
    <source>
        <dbReference type="Proteomes" id="UP001159405"/>
    </source>
</evidence>
<accession>A0ABN8RAD4</accession>
<dbReference type="Proteomes" id="UP001159405">
    <property type="component" value="Unassembled WGS sequence"/>
</dbReference>
<proteinExistence type="predicted"/>
<sequence>DAATEKAPEISTCERCGHAEAEQPGCILLKAGRITGSSLTIARTAVCAMFGWFFVQRLSLVELEQALDPFRTCKIARPDNPLRASLKALLWTFSSEPMSFTRKEHHNGAAYSSIGLTRDL</sequence>
<keyword evidence="2" id="KW-1185">Reference proteome</keyword>
<comment type="caution">
    <text evidence="1">The sequence shown here is derived from an EMBL/GenBank/DDBJ whole genome shotgun (WGS) entry which is preliminary data.</text>
</comment>
<evidence type="ECO:0000313" key="1">
    <source>
        <dbReference type="EMBL" id="CAH3176161.1"/>
    </source>
</evidence>
<feature type="non-terminal residue" evidence="1">
    <location>
        <position position="1"/>
    </location>
</feature>